<reference evidence="3 4" key="1">
    <citation type="journal article" date="2023" name="BMC Biotechnol.">
        <title>Vitis rotundifolia cv Carlos genome sequencing.</title>
        <authorList>
            <person name="Huff M."/>
            <person name="Hulse-Kemp A."/>
            <person name="Scheffler B."/>
            <person name="Youngblood R."/>
            <person name="Simpson S."/>
            <person name="Babiker E."/>
            <person name="Staton M."/>
        </authorList>
    </citation>
    <scope>NUCLEOTIDE SEQUENCE [LARGE SCALE GENOMIC DNA]</scope>
    <source>
        <tissue evidence="3">Leaf</tissue>
    </source>
</reference>
<dbReference type="Proteomes" id="UP001168098">
    <property type="component" value="Unassembled WGS sequence"/>
</dbReference>
<dbReference type="SUPFAM" id="SSF82199">
    <property type="entry name" value="SET domain"/>
    <property type="match status" value="1"/>
</dbReference>
<dbReference type="PROSITE" id="PS50280">
    <property type="entry name" value="SET"/>
    <property type="match status" value="1"/>
</dbReference>
<dbReference type="InterPro" id="IPR001214">
    <property type="entry name" value="SET_dom"/>
</dbReference>
<evidence type="ECO:0000256" key="1">
    <source>
        <dbReference type="SAM" id="MobiDB-lite"/>
    </source>
</evidence>
<name>A0AA39ALV6_VITRO</name>
<dbReference type="InterPro" id="IPR046341">
    <property type="entry name" value="SET_dom_sf"/>
</dbReference>
<evidence type="ECO:0000259" key="2">
    <source>
        <dbReference type="PROSITE" id="PS50280"/>
    </source>
</evidence>
<dbReference type="Gene3D" id="1.10.220.160">
    <property type="match status" value="1"/>
</dbReference>
<dbReference type="PANTHER" id="PTHR47420">
    <property type="entry name" value="HISTONE-LYSINE N-METHYLTRANSFERASE ASHR2"/>
    <property type="match status" value="1"/>
</dbReference>
<dbReference type="InterPro" id="IPR044238">
    <property type="entry name" value="ASHR2-like"/>
</dbReference>
<accession>A0AA39ALV6</accession>
<gene>
    <name evidence="3" type="ORF">PVL29_001508</name>
</gene>
<dbReference type="SMART" id="SM00317">
    <property type="entry name" value="SET"/>
    <property type="match status" value="1"/>
</dbReference>
<keyword evidence="4" id="KW-1185">Reference proteome</keyword>
<dbReference type="Gene3D" id="6.10.140.2220">
    <property type="match status" value="1"/>
</dbReference>
<feature type="region of interest" description="Disordered" evidence="1">
    <location>
        <begin position="301"/>
        <end position="339"/>
    </location>
</feature>
<evidence type="ECO:0000313" key="3">
    <source>
        <dbReference type="EMBL" id="KAJ9710070.1"/>
    </source>
</evidence>
<feature type="domain" description="SET" evidence="2">
    <location>
        <begin position="12"/>
        <end position="268"/>
    </location>
</feature>
<organism evidence="3 4">
    <name type="scientific">Vitis rotundifolia</name>
    <name type="common">Muscadine grape</name>
    <dbReference type="NCBI Taxonomy" id="103349"/>
    <lineage>
        <taxon>Eukaryota</taxon>
        <taxon>Viridiplantae</taxon>
        <taxon>Streptophyta</taxon>
        <taxon>Embryophyta</taxon>
        <taxon>Tracheophyta</taxon>
        <taxon>Spermatophyta</taxon>
        <taxon>Magnoliopsida</taxon>
        <taxon>eudicotyledons</taxon>
        <taxon>Gunneridae</taxon>
        <taxon>Pentapetalae</taxon>
        <taxon>rosids</taxon>
        <taxon>Vitales</taxon>
        <taxon>Vitaceae</taxon>
        <taxon>Viteae</taxon>
        <taxon>Vitis</taxon>
    </lineage>
</organism>
<dbReference type="Gene3D" id="2.170.270.10">
    <property type="entry name" value="SET domain"/>
    <property type="match status" value="1"/>
</dbReference>
<dbReference type="EMBL" id="JARBHA010000001">
    <property type="protein sequence ID" value="KAJ9710070.1"/>
    <property type="molecule type" value="Genomic_DNA"/>
</dbReference>
<sequence length="405" mass="44333">MTSSASKVGGSGLVKTVEIEGRGRALVASQSLRGGQIILTDSPILLYSAHPLSSSSSAYCSNCFRHLQICSTLVSCPSCPCLFCSPDCLTHALSSSHSPWSCFTLSLLRASPSLSLSHSERQVQARFLVAAYNLAIVSPSHFHILLSLQGTALPSSDSDAPTFLHSLLSSLSPPQGVAGFSVELTTALLSKDKLNAFGLMEPPVLAPGGERSVRAYGIYPKASFFNHDCLPNACRFDYVDTASHHNTDITIRLIHDVPEGSEICLSYFPVNETYADRQKRLLEDYGFTCYCDRCRVEANWKDDDEQEEEQDDEGQVMDEDQDEQMIGSENENEIGDGGGENDFPHAYFFLRYMCSRENCWGTLAPLPPSDSDASPSNLMECNVCGNLKKADEDFNSDEDRLSVDD</sequence>
<dbReference type="PANTHER" id="PTHR47420:SF3">
    <property type="entry name" value="HISTONE-LYSINE N-METHYLTRANSFERASE ASHR2"/>
    <property type="match status" value="1"/>
</dbReference>
<dbReference type="Pfam" id="PF00856">
    <property type="entry name" value="SET"/>
    <property type="match status" value="1"/>
</dbReference>
<evidence type="ECO:0000313" key="4">
    <source>
        <dbReference type="Proteomes" id="UP001168098"/>
    </source>
</evidence>
<proteinExistence type="predicted"/>
<dbReference type="AlphaFoldDB" id="A0AA39ALV6"/>
<comment type="caution">
    <text evidence="3">The sequence shown here is derived from an EMBL/GenBank/DDBJ whole genome shotgun (WGS) entry which is preliminary data.</text>
</comment>
<feature type="compositionally biased region" description="Acidic residues" evidence="1">
    <location>
        <begin position="302"/>
        <end position="323"/>
    </location>
</feature>
<dbReference type="CDD" id="cd20071">
    <property type="entry name" value="SET_SMYD"/>
    <property type="match status" value="1"/>
</dbReference>
<protein>
    <recommendedName>
        <fullName evidence="2">SET domain-containing protein</fullName>
    </recommendedName>
</protein>